<keyword evidence="3" id="KW-1003">Cell membrane</keyword>
<evidence type="ECO:0000256" key="12">
    <source>
        <dbReference type="NCBIfam" id="TIGR00437"/>
    </source>
</evidence>
<keyword evidence="11 15" id="KW-0472">Membrane</keyword>
<evidence type="ECO:0000256" key="2">
    <source>
        <dbReference type="ARBA" id="ARBA00022448"/>
    </source>
</evidence>
<feature type="binding site" evidence="14">
    <location>
        <position position="27"/>
    </location>
    <ligand>
        <name>Mg(2+)</name>
        <dbReference type="ChEBI" id="CHEBI:18420"/>
        <label>2</label>
    </ligand>
</feature>
<feature type="binding site" evidence="14">
    <location>
        <position position="23"/>
    </location>
    <ligand>
        <name>Mg(2+)</name>
        <dbReference type="ChEBI" id="CHEBI:18420"/>
        <label>2</label>
    </ligand>
</feature>
<proteinExistence type="inferred from homology"/>
<feature type="transmembrane region" description="Helical" evidence="15">
    <location>
        <begin position="377"/>
        <end position="399"/>
    </location>
</feature>
<dbReference type="InterPro" id="IPR030389">
    <property type="entry name" value="G_FEOB_dom"/>
</dbReference>
<feature type="binding site" evidence="14">
    <location>
        <position position="26"/>
    </location>
    <ligand>
        <name>Mg(2+)</name>
        <dbReference type="ChEBI" id="CHEBI:18420"/>
        <label>2</label>
    </ligand>
</feature>
<dbReference type="NCBIfam" id="TIGR00437">
    <property type="entry name" value="feoB"/>
    <property type="match status" value="1"/>
</dbReference>
<evidence type="ECO:0000256" key="7">
    <source>
        <dbReference type="ARBA" id="ARBA00022989"/>
    </source>
</evidence>
<protein>
    <recommendedName>
        <fullName evidence="12 15">Ferrous iron transport protein B</fullName>
    </recommendedName>
</protein>
<sequence>MSVQNINVALIGNPNTGKTSVFNQLTGLNQQVGNYPGITVEKKMGFCKLPHNIKANILDLPGTYSLNASSMDESVVIELLLNKNDKLYPDVAVVVTDVENLKRNLLIYTQIKDLEIPTILVINMSDRMERKGITLDIPYLEEKLKTKIALVSSRKGLGIDALKELIVSYRTVPHEPCLNASVIDADYFEKLQHAFPNQLLYKLWLVITQDVNFSNLDRNEIRSTFTKSHSELKRLQQKETIKRYQFINDILKEGLKVDPSMAKDIRAKLDRVLTHKIWGYAIFFAILFLIFQSIFSWSTIPMDFIDSTFASLSSRVSEELPSGILTDLLSQGIIPGIGGVIIFIPQIAFLFLFISILEESGYMSRVVFLMDKIMRRFGLSGKSVVPLISGTACAIPAIMATRNIENWKERLITILVTPFTTCSARLPVYAIIISLVIPSKRVFGVLNVQGLTLMALYVLGFFAAILSAYILNKVLKLESKTYFVVEMPSYKLPLFKNVGINVVEKTKAFIVGAGKIILAISIILWFLASYGPGKDFNDAETIVKERFANTTLTETQFENEVASQKLENSYIGLMGHAIEPAIEPLGYDWKIGIALISSFAAREVFVGTLATIYSVGDSENEATIKSKMQAEVHSDTGKKVFNFATGISLLLFYAFAMQCASTLAITKKETNSWKWPAMQLGFMSALAYVTALIAYQILK</sequence>
<dbReference type="Pfam" id="PF07670">
    <property type="entry name" value="Gate"/>
    <property type="match status" value="2"/>
</dbReference>
<evidence type="ECO:0000256" key="13">
    <source>
        <dbReference type="PIRSR" id="PIRSR603373-1"/>
    </source>
</evidence>
<dbReference type="InterPro" id="IPR011642">
    <property type="entry name" value="Gate_dom"/>
</dbReference>
<dbReference type="InterPro" id="IPR003373">
    <property type="entry name" value="Fe2_transport_prot-B"/>
</dbReference>
<feature type="transmembrane region" description="Helical" evidence="15">
    <location>
        <begin position="333"/>
        <end position="357"/>
    </location>
</feature>
<feature type="transmembrane region" description="Helical" evidence="15">
    <location>
        <begin position="411"/>
        <end position="438"/>
    </location>
</feature>
<dbReference type="GO" id="GO:0015093">
    <property type="term" value="F:ferrous iron transmembrane transporter activity"/>
    <property type="evidence" value="ECO:0007669"/>
    <property type="project" value="UniProtKB-UniRule"/>
</dbReference>
<feature type="transmembrane region" description="Helical" evidence="15">
    <location>
        <begin position="450"/>
        <end position="471"/>
    </location>
</feature>
<feature type="transmembrane region" description="Helical" evidence="15">
    <location>
        <begin position="677"/>
        <end position="698"/>
    </location>
</feature>
<keyword evidence="7 15" id="KW-1133">Transmembrane helix</keyword>
<name>A0A6V6YPT2_9FLAO</name>
<evidence type="ECO:0000256" key="4">
    <source>
        <dbReference type="ARBA" id="ARBA00022496"/>
    </source>
</evidence>
<dbReference type="RefSeq" id="WP_031457557.1">
    <property type="nucleotide sequence ID" value="NZ_CAIJDO010000071.1"/>
</dbReference>
<evidence type="ECO:0000256" key="11">
    <source>
        <dbReference type="ARBA" id="ARBA00023136"/>
    </source>
</evidence>
<evidence type="ECO:0000256" key="6">
    <source>
        <dbReference type="ARBA" id="ARBA00022741"/>
    </source>
</evidence>
<dbReference type="GO" id="GO:0046872">
    <property type="term" value="F:metal ion binding"/>
    <property type="evidence" value="ECO:0007669"/>
    <property type="project" value="UniProtKB-KW"/>
</dbReference>
<evidence type="ECO:0000256" key="8">
    <source>
        <dbReference type="ARBA" id="ARBA00023004"/>
    </source>
</evidence>
<comment type="function">
    <text evidence="15">Probable transporter of a GTP-driven Fe(2+) uptake system.</text>
</comment>
<keyword evidence="6 13" id="KW-0547">Nucleotide-binding</keyword>
<dbReference type="InterPro" id="IPR011640">
    <property type="entry name" value="Fe2_transport_prot_B_C"/>
</dbReference>
<keyword evidence="9" id="KW-0406">Ion transport</keyword>
<evidence type="ECO:0000256" key="10">
    <source>
        <dbReference type="ARBA" id="ARBA00023134"/>
    </source>
</evidence>
<keyword evidence="8 15" id="KW-0408">Iron</keyword>
<dbReference type="PANTHER" id="PTHR43185:SF1">
    <property type="entry name" value="FE(2+) TRANSPORTER FEOB"/>
    <property type="match status" value="1"/>
</dbReference>
<dbReference type="Proteomes" id="UP000556700">
    <property type="component" value="Unassembled WGS sequence"/>
</dbReference>
<keyword evidence="2 15" id="KW-0813">Transport</keyword>
<feature type="domain" description="FeoB-type G" evidence="16">
    <location>
        <begin position="5"/>
        <end position="172"/>
    </location>
</feature>
<comment type="similarity">
    <text evidence="15">Belongs to the TRAFAC class TrmE-Era-EngA-EngB-Septin-like GTPase superfamily. FeoB GTPase (TC 9.A.8) family.</text>
</comment>
<evidence type="ECO:0000259" key="16">
    <source>
        <dbReference type="PROSITE" id="PS51711"/>
    </source>
</evidence>
<dbReference type="AlphaFoldDB" id="A0A6V6YPT2"/>
<evidence type="ECO:0000256" key="3">
    <source>
        <dbReference type="ARBA" id="ARBA00022475"/>
    </source>
</evidence>
<evidence type="ECO:0000256" key="1">
    <source>
        <dbReference type="ARBA" id="ARBA00004651"/>
    </source>
</evidence>
<dbReference type="Gene3D" id="3.40.50.300">
    <property type="entry name" value="P-loop containing nucleotide triphosphate hydrolases"/>
    <property type="match status" value="1"/>
</dbReference>
<comment type="caution">
    <text evidence="17">The sequence shown here is derived from an EMBL/GenBank/DDBJ whole genome shotgun (WGS) entry which is preliminary data.</text>
</comment>
<keyword evidence="4 15" id="KW-0410">Iron transport</keyword>
<feature type="transmembrane region" description="Helical" evidence="15">
    <location>
        <begin position="277"/>
        <end position="297"/>
    </location>
</feature>
<evidence type="ECO:0000256" key="5">
    <source>
        <dbReference type="ARBA" id="ARBA00022692"/>
    </source>
</evidence>
<dbReference type="CDD" id="cd01879">
    <property type="entry name" value="FeoB"/>
    <property type="match status" value="1"/>
</dbReference>
<keyword evidence="18" id="KW-1185">Reference proteome</keyword>
<keyword evidence="14" id="KW-0479">Metal-binding</keyword>
<dbReference type="PROSITE" id="PS51711">
    <property type="entry name" value="G_FEOB"/>
    <property type="match status" value="1"/>
</dbReference>
<accession>A0A6V6YPT2</accession>
<dbReference type="PRINTS" id="PR00326">
    <property type="entry name" value="GTP1OBG"/>
</dbReference>
<dbReference type="EMBL" id="CAIJDO010000071">
    <property type="protein sequence ID" value="CAD0001511.1"/>
    <property type="molecule type" value="Genomic_DNA"/>
</dbReference>
<dbReference type="Pfam" id="PF07664">
    <property type="entry name" value="FeoB_C"/>
    <property type="match status" value="1"/>
</dbReference>
<gene>
    <name evidence="17" type="ORF">FLACHUCJ7_00544</name>
</gene>
<dbReference type="InterPro" id="IPR006073">
    <property type="entry name" value="GTP-bd"/>
</dbReference>
<feature type="binding site" evidence="13">
    <location>
        <begin position="12"/>
        <end position="19"/>
    </location>
    <ligand>
        <name>GTP</name>
        <dbReference type="ChEBI" id="CHEBI:37565"/>
        <label>1</label>
    </ligand>
</feature>
<evidence type="ECO:0000256" key="14">
    <source>
        <dbReference type="PIRSR" id="PIRSR603373-2"/>
    </source>
</evidence>
<evidence type="ECO:0000256" key="15">
    <source>
        <dbReference type="RuleBase" id="RU362098"/>
    </source>
</evidence>
<feature type="binding site" evidence="13">
    <location>
        <begin position="59"/>
        <end position="62"/>
    </location>
    <ligand>
        <name>GTP</name>
        <dbReference type="ChEBI" id="CHEBI:37565"/>
        <label>1</label>
    </ligand>
</feature>
<organism evidence="17 18">
    <name type="scientific">Flavobacterium chungangense</name>
    <dbReference type="NCBI Taxonomy" id="554283"/>
    <lineage>
        <taxon>Bacteria</taxon>
        <taxon>Pseudomonadati</taxon>
        <taxon>Bacteroidota</taxon>
        <taxon>Flavobacteriia</taxon>
        <taxon>Flavobacteriales</taxon>
        <taxon>Flavobacteriaceae</taxon>
        <taxon>Flavobacterium</taxon>
    </lineage>
</organism>
<dbReference type="PANTHER" id="PTHR43185">
    <property type="entry name" value="FERROUS IRON TRANSPORT PROTEIN B"/>
    <property type="match status" value="1"/>
</dbReference>
<dbReference type="GO" id="GO:0005525">
    <property type="term" value="F:GTP binding"/>
    <property type="evidence" value="ECO:0007669"/>
    <property type="project" value="UniProtKB-KW"/>
</dbReference>
<dbReference type="Pfam" id="PF02421">
    <property type="entry name" value="FeoB_N"/>
    <property type="match status" value="1"/>
</dbReference>
<keyword evidence="14" id="KW-0460">Magnesium</keyword>
<feature type="transmembrane region" description="Helical" evidence="15">
    <location>
        <begin position="640"/>
        <end position="665"/>
    </location>
</feature>
<feature type="binding site" evidence="13">
    <location>
        <begin position="37"/>
        <end position="41"/>
    </location>
    <ligand>
        <name>GTP</name>
        <dbReference type="ChEBI" id="CHEBI:37565"/>
        <label>1</label>
    </ligand>
</feature>
<keyword evidence="10 13" id="KW-0342">GTP-binding</keyword>
<keyword evidence="5 15" id="KW-0812">Transmembrane</keyword>
<dbReference type="SUPFAM" id="SSF52540">
    <property type="entry name" value="P-loop containing nucleoside triphosphate hydrolases"/>
    <property type="match status" value="1"/>
</dbReference>
<dbReference type="InterPro" id="IPR027417">
    <property type="entry name" value="P-loop_NTPase"/>
</dbReference>
<feature type="transmembrane region" description="Helical" evidence="15">
    <location>
        <begin position="508"/>
        <end position="528"/>
    </location>
</feature>
<evidence type="ECO:0000313" key="17">
    <source>
        <dbReference type="EMBL" id="CAD0001511.1"/>
    </source>
</evidence>
<evidence type="ECO:0000313" key="18">
    <source>
        <dbReference type="Proteomes" id="UP000556700"/>
    </source>
</evidence>
<feature type="binding site" evidence="13">
    <location>
        <begin position="123"/>
        <end position="126"/>
    </location>
    <ligand>
        <name>GTP</name>
        <dbReference type="ChEBI" id="CHEBI:37565"/>
        <label>1</label>
    </ligand>
</feature>
<comment type="subcellular location">
    <subcellularLocation>
        <location evidence="15">Cell inner membrane</location>
        <topology evidence="15">Multi-pass membrane protein</topology>
    </subcellularLocation>
    <subcellularLocation>
        <location evidence="1">Cell membrane</location>
        <topology evidence="1">Multi-pass membrane protein</topology>
    </subcellularLocation>
</comment>
<reference evidence="17 18" key="1">
    <citation type="submission" date="2020-06" db="EMBL/GenBank/DDBJ databases">
        <authorList>
            <person name="Criscuolo A."/>
        </authorList>
    </citation>
    <scope>NUCLEOTIDE SEQUENCE [LARGE SCALE GENOMIC DNA]</scope>
    <source>
        <strain evidence="18">CIP 110025</strain>
    </source>
</reference>
<evidence type="ECO:0000256" key="9">
    <source>
        <dbReference type="ARBA" id="ARBA00023065"/>
    </source>
</evidence>
<dbReference type="InterPro" id="IPR050860">
    <property type="entry name" value="FeoB_GTPase"/>
</dbReference>
<dbReference type="GO" id="GO:0005886">
    <property type="term" value="C:plasma membrane"/>
    <property type="evidence" value="ECO:0007669"/>
    <property type="project" value="UniProtKB-SubCell"/>
</dbReference>